<comment type="caution">
    <text evidence="1">The sequence shown here is derived from an EMBL/GenBank/DDBJ whole genome shotgun (WGS) entry which is preliminary data.</text>
</comment>
<evidence type="ECO:0000313" key="1">
    <source>
        <dbReference type="EMBL" id="KAJ9094020.1"/>
    </source>
</evidence>
<dbReference type="EMBL" id="JASBWS010000144">
    <property type="protein sequence ID" value="KAJ9094020.1"/>
    <property type="molecule type" value="Genomic_DNA"/>
</dbReference>
<gene>
    <name evidence="1" type="ORF">QFC20_007000</name>
</gene>
<dbReference type="Proteomes" id="UP001230649">
    <property type="component" value="Unassembled WGS sequence"/>
</dbReference>
<sequence length="197" mass="21591">MDHGSHGHHDADMPSPQCSMNMLWNSQIAGTCVVFPQWYIHTPLGMLLSCLLIAGISIAYARLLHYIRLRDRRTAAGGGGGYEYAPALPYAGEEGTAFPSVQFGRLSLPNLGASREHSPVSVSPPPTMGQHRFPPSVPVRWGMKVRFVRAGLYAVTVAVSFFLMLVAMTYNTYLFGAIIVGSFIGHLMYESEIDTGW</sequence>
<evidence type="ECO:0000313" key="2">
    <source>
        <dbReference type="Proteomes" id="UP001230649"/>
    </source>
</evidence>
<name>A0ACC2V520_9TREE</name>
<reference evidence="1" key="1">
    <citation type="submission" date="2023-04" db="EMBL/GenBank/DDBJ databases">
        <title>Draft Genome sequencing of Naganishia species isolated from polar environments using Oxford Nanopore Technology.</title>
        <authorList>
            <person name="Leo P."/>
            <person name="Venkateswaran K."/>
        </authorList>
    </citation>
    <scope>NUCLEOTIDE SEQUENCE</scope>
    <source>
        <strain evidence="1">MNA-CCFEE 5262</strain>
    </source>
</reference>
<accession>A0ACC2V520</accession>
<keyword evidence="2" id="KW-1185">Reference proteome</keyword>
<protein>
    <submittedName>
        <fullName evidence="1">Uncharacterized protein</fullName>
    </submittedName>
</protein>
<proteinExistence type="predicted"/>
<organism evidence="1 2">
    <name type="scientific">Naganishia adeliensis</name>
    <dbReference type="NCBI Taxonomy" id="92952"/>
    <lineage>
        <taxon>Eukaryota</taxon>
        <taxon>Fungi</taxon>
        <taxon>Dikarya</taxon>
        <taxon>Basidiomycota</taxon>
        <taxon>Agaricomycotina</taxon>
        <taxon>Tremellomycetes</taxon>
        <taxon>Filobasidiales</taxon>
        <taxon>Filobasidiaceae</taxon>
        <taxon>Naganishia</taxon>
    </lineage>
</organism>